<organism evidence="1 2">
    <name type="scientific">Prorocentrum cordatum</name>
    <dbReference type="NCBI Taxonomy" id="2364126"/>
    <lineage>
        <taxon>Eukaryota</taxon>
        <taxon>Sar</taxon>
        <taxon>Alveolata</taxon>
        <taxon>Dinophyceae</taxon>
        <taxon>Prorocentrales</taxon>
        <taxon>Prorocentraceae</taxon>
        <taxon>Prorocentrum</taxon>
    </lineage>
</organism>
<name>A0ABN9PTF1_9DINO</name>
<sequence length="114" mass="12362">MTAGTSLVWIVGFNRPPFSASMVEHAKVVLPSISQAMAGAATYKCRNLNPSYSIRFQNDSAARPFSSTPDPEAFTMTIQWPRRVFVFDAALMRPTMCGPRTSSSAACGSRILAV</sequence>
<protein>
    <submittedName>
        <fullName evidence="1">Uncharacterized protein</fullName>
    </submittedName>
</protein>
<reference evidence="1" key="1">
    <citation type="submission" date="2023-10" db="EMBL/GenBank/DDBJ databases">
        <authorList>
            <person name="Chen Y."/>
            <person name="Shah S."/>
            <person name="Dougan E. K."/>
            <person name="Thang M."/>
            <person name="Chan C."/>
        </authorList>
    </citation>
    <scope>NUCLEOTIDE SEQUENCE [LARGE SCALE GENOMIC DNA]</scope>
</reference>
<evidence type="ECO:0000313" key="2">
    <source>
        <dbReference type="Proteomes" id="UP001189429"/>
    </source>
</evidence>
<comment type="caution">
    <text evidence="1">The sequence shown here is derived from an EMBL/GenBank/DDBJ whole genome shotgun (WGS) entry which is preliminary data.</text>
</comment>
<accession>A0ABN9PTF1</accession>
<keyword evidence="2" id="KW-1185">Reference proteome</keyword>
<proteinExistence type="predicted"/>
<gene>
    <name evidence="1" type="ORF">PCOR1329_LOCUS5841</name>
</gene>
<dbReference type="EMBL" id="CAUYUJ010001557">
    <property type="protein sequence ID" value="CAK0796464.1"/>
    <property type="molecule type" value="Genomic_DNA"/>
</dbReference>
<dbReference type="Proteomes" id="UP001189429">
    <property type="component" value="Unassembled WGS sequence"/>
</dbReference>
<evidence type="ECO:0000313" key="1">
    <source>
        <dbReference type="EMBL" id="CAK0796464.1"/>
    </source>
</evidence>